<sequence>MSAERPEPAKMGLREKKKLRTRLTLQQQGLRLFREQGYAATTIEQIAEASDISPSTFFRYFPTKEALVLEDDDDRIMIDSFLRQPAELSPIRALRLAIQEGFGSMSPEAKESLSGRMGLMMTVPELRAASLIQMNEMLIMIAKLSANRLGRSGEDFDVMLFAGSIVGAMMAVQLYCADHPEADFFAVVDEALALYEAGLPLGVLGQARE</sequence>
<dbReference type="InterPro" id="IPR050109">
    <property type="entry name" value="HTH-type_TetR-like_transc_reg"/>
</dbReference>
<dbReference type="InterPro" id="IPR001647">
    <property type="entry name" value="HTH_TetR"/>
</dbReference>
<dbReference type="Pfam" id="PF17754">
    <property type="entry name" value="TetR_C_14"/>
    <property type="match status" value="1"/>
</dbReference>
<accession>A0A6C0FNU7</accession>
<keyword evidence="3" id="KW-0804">Transcription</keyword>
<dbReference type="EMBL" id="CP048209">
    <property type="protein sequence ID" value="QHT58816.1"/>
    <property type="molecule type" value="Genomic_DNA"/>
</dbReference>
<dbReference type="Gene3D" id="1.10.10.60">
    <property type="entry name" value="Homeodomain-like"/>
    <property type="match status" value="1"/>
</dbReference>
<dbReference type="PROSITE" id="PS50977">
    <property type="entry name" value="HTH_TETR_2"/>
    <property type="match status" value="1"/>
</dbReference>
<dbReference type="PANTHER" id="PTHR30055">
    <property type="entry name" value="HTH-TYPE TRANSCRIPTIONAL REGULATOR RUTR"/>
    <property type="match status" value="1"/>
</dbReference>
<dbReference type="GO" id="GO:0003700">
    <property type="term" value="F:DNA-binding transcription factor activity"/>
    <property type="evidence" value="ECO:0007669"/>
    <property type="project" value="TreeGrafter"/>
</dbReference>
<feature type="domain" description="HTH tetR-type" evidence="5">
    <location>
        <begin position="19"/>
        <end position="79"/>
    </location>
</feature>
<reference evidence="6 7" key="1">
    <citation type="submission" date="2020-01" db="EMBL/GenBank/DDBJ databases">
        <title>Paenibacillus sp. nov., isolated from tomato rhizosphere.</title>
        <authorList>
            <person name="Weon H.-Y."/>
            <person name="Lee S.A."/>
        </authorList>
    </citation>
    <scope>NUCLEOTIDE SEQUENCE [LARGE SCALE GENOMIC DNA]</scope>
    <source>
        <strain evidence="6 7">12200R-189</strain>
    </source>
</reference>
<protein>
    <submittedName>
        <fullName evidence="6">TetR family transcriptional regulator</fullName>
    </submittedName>
</protein>
<evidence type="ECO:0000256" key="4">
    <source>
        <dbReference type="PROSITE-ProRule" id="PRU00335"/>
    </source>
</evidence>
<dbReference type="RefSeq" id="WP_162354886.1">
    <property type="nucleotide sequence ID" value="NZ_CP048209.1"/>
</dbReference>
<keyword evidence="2 4" id="KW-0238">DNA-binding</keyword>
<proteinExistence type="predicted"/>
<dbReference type="Gene3D" id="1.10.357.10">
    <property type="entry name" value="Tetracycline Repressor, domain 2"/>
    <property type="match status" value="1"/>
</dbReference>
<dbReference type="Proteomes" id="UP000476064">
    <property type="component" value="Chromosome"/>
</dbReference>
<evidence type="ECO:0000313" key="6">
    <source>
        <dbReference type="EMBL" id="QHT58816.1"/>
    </source>
</evidence>
<keyword evidence="7" id="KW-1185">Reference proteome</keyword>
<dbReference type="PANTHER" id="PTHR30055:SF238">
    <property type="entry name" value="MYCOFACTOCIN BIOSYNTHESIS TRANSCRIPTIONAL REGULATOR MFTR-RELATED"/>
    <property type="match status" value="1"/>
</dbReference>
<dbReference type="PRINTS" id="PR00455">
    <property type="entry name" value="HTHTETR"/>
</dbReference>
<organism evidence="6 7">
    <name type="scientific">Paenibacillus lycopersici</name>
    <dbReference type="NCBI Taxonomy" id="2704462"/>
    <lineage>
        <taxon>Bacteria</taxon>
        <taxon>Bacillati</taxon>
        <taxon>Bacillota</taxon>
        <taxon>Bacilli</taxon>
        <taxon>Bacillales</taxon>
        <taxon>Paenibacillaceae</taxon>
        <taxon>Paenibacillus</taxon>
    </lineage>
</organism>
<dbReference type="Pfam" id="PF00440">
    <property type="entry name" value="TetR_N"/>
    <property type="match status" value="1"/>
</dbReference>
<evidence type="ECO:0000313" key="7">
    <source>
        <dbReference type="Proteomes" id="UP000476064"/>
    </source>
</evidence>
<evidence type="ECO:0000256" key="3">
    <source>
        <dbReference type="ARBA" id="ARBA00023163"/>
    </source>
</evidence>
<name>A0A6C0FNU7_9BACL</name>
<dbReference type="InterPro" id="IPR041347">
    <property type="entry name" value="MftR_C"/>
</dbReference>
<dbReference type="AlphaFoldDB" id="A0A6C0FNU7"/>
<dbReference type="InterPro" id="IPR009057">
    <property type="entry name" value="Homeodomain-like_sf"/>
</dbReference>
<dbReference type="KEGG" id="plyc:GXP70_01685"/>
<dbReference type="GO" id="GO:0000976">
    <property type="term" value="F:transcription cis-regulatory region binding"/>
    <property type="evidence" value="ECO:0007669"/>
    <property type="project" value="TreeGrafter"/>
</dbReference>
<gene>
    <name evidence="6" type="ORF">GXP70_01685</name>
</gene>
<dbReference type="SUPFAM" id="SSF46689">
    <property type="entry name" value="Homeodomain-like"/>
    <property type="match status" value="1"/>
</dbReference>
<evidence type="ECO:0000256" key="2">
    <source>
        <dbReference type="ARBA" id="ARBA00023125"/>
    </source>
</evidence>
<feature type="DNA-binding region" description="H-T-H motif" evidence="4">
    <location>
        <begin position="42"/>
        <end position="61"/>
    </location>
</feature>
<keyword evidence="1" id="KW-0805">Transcription regulation</keyword>
<evidence type="ECO:0000259" key="5">
    <source>
        <dbReference type="PROSITE" id="PS50977"/>
    </source>
</evidence>
<evidence type="ECO:0000256" key="1">
    <source>
        <dbReference type="ARBA" id="ARBA00023015"/>
    </source>
</evidence>